<evidence type="ECO:0000313" key="3">
    <source>
        <dbReference type="Proteomes" id="UP000226079"/>
    </source>
</evidence>
<dbReference type="OrthoDB" id="3825336at2"/>
<comment type="caution">
    <text evidence="2">The sequence shown here is derived from an EMBL/GenBank/DDBJ whole genome shotgun (WGS) entry which is preliminary data.</text>
</comment>
<keyword evidence="3" id="KW-1185">Reference proteome</keyword>
<reference evidence="2 3" key="1">
    <citation type="submission" date="2017-10" db="EMBL/GenBank/DDBJ databases">
        <title>Sequencing the genomes of 1000 actinobacteria strains.</title>
        <authorList>
            <person name="Klenk H.-P."/>
        </authorList>
    </citation>
    <scope>NUCLEOTIDE SEQUENCE [LARGE SCALE GENOMIC DNA]</scope>
    <source>
        <strain evidence="2 3">DSM 15597</strain>
    </source>
</reference>
<evidence type="ECO:0008006" key="4">
    <source>
        <dbReference type="Google" id="ProtNLM"/>
    </source>
</evidence>
<name>A0A2A9CRX7_9ACTN</name>
<feature type="region of interest" description="Disordered" evidence="1">
    <location>
        <begin position="1"/>
        <end position="20"/>
    </location>
</feature>
<proteinExistence type="predicted"/>
<protein>
    <recommendedName>
        <fullName evidence="4">Helix-turn-helix DNA binding domain protein</fullName>
    </recommendedName>
</protein>
<dbReference type="RefSeq" id="WP_098459854.1">
    <property type="nucleotide sequence ID" value="NZ_PDJC01000001.1"/>
</dbReference>
<gene>
    <name evidence="2" type="ORF">ATK74_0833</name>
</gene>
<accession>A0A2A9CRX7</accession>
<sequence>MSAETPRTYADPVDCQHGGRHQHGTRSAYVFDRCRCEACTIVNREGMRIRSRQKALARWNPELDPFIPGDVVRAHLRGLMDAGMGWKRIAAAAGVATSTVYPILYGKNVDQPDHPEYRPPRKQVRRNVAEKLLAVTLDLADGAMVDGTGTRRRLQALVTVGWSQSRLASELGWTVANFGHLIHGTGLVTKGTAARVRDLYDRCWSAPPTATTRQERGGITRARKVARQHGWMPPMAWDDDTIDDPAARPNVGVPAVTTNARIEDVRELLELGEHPDMIAARIGMKASSLHELLRRNAPELATEFGTLAHRRRTEGSTAA</sequence>
<evidence type="ECO:0000256" key="1">
    <source>
        <dbReference type="SAM" id="MobiDB-lite"/>
    </source>
</evidence>
<organism evidence="2 3">
    <name type="scientific">Propionicimonas paludicola</name>
    <dbReference type="NCBI Taxonomy" id="185243"/>
    <lineage>
        <taxon>Bacteria</taxon>
        <taxon>Bacillati</taxon>
        <taxon>Actinomycetota</taxon>
        <taxon>Actinomycetes</taxon>
        <taxon>Propionibacteriales</taxon>
        <taxon>Nocardioidaceae</taxon>
        <taxon>Propionicimonas</taxon>
    </lineage>
</organism>
<evidence type="ECO:0000313" key="2">
    <source>
        <dbReference type="EMBL" id="PFG16299.1"/>
    </source>
</evidence>
<dbReference type="EMBL" id="PDJC01000001">
    <property type="protein sequence ID" value="PFG16299.1"/>
    <property type="molecule type" value="Genomic_DNA"/>
</dbReference>
<dbReference type="AlphaFoldDB" id="A0A2A9CRX7"/>
<dbReference type="Proteomes" id="UP000226079">
    <property type="component" value="Unassembled WGS sequence"/>
</dbReference>